<evidence type="ECO:0000256" key="6">
    <source>
        <dbReference type="PIRSR" id="PIRSR001488-1"/>
    </source>
</evidence>
<dbReference type="SUPFAM" id="SSF52833">
    <property type="entry name" value="Thioredoxin-like"/>
    <property type="match status" value="1"/>
</dbReference>
<protein>
    <recommendedName>
        <fullName evidence="5">Thiol:disulfide interchange protein</fullName>
    </recommendedName>
</protein>
<comment type="subcellular location">
    <subcellularLocation>
        <location evidence="5">Periplasm</location>
    </subcellularLocation>
</comment>
<sequence length="225" mass="24841">MSIYKTLMQGLLLTFVLPASIQANAVTSAETELQAKRQSIPQEGKEYITLIHPVASQPKVVEFFSFYCSSCYQFVENYPVADAINRILPKGETVTKYHVSMMGPLGNELTEAWAIAMVMDKTHDLEKPLFEAVHNQKLKNVADIQEVFAKAGIDAATYQQAQQSLLVKGVIARQKAAIVSFGVKGTPTFYVNGKYQIHNAGIAITTPQAYANNFAEVVHALLEQQ</sequence>
<feature type="chain" id="PRO_5041207753" description="Thiol:disulfide interchange protein" evidence="7">
    <location>
        <begin position="26"/>
        <end position="225"/>
    </location>
</feature>
<evidence type="ECO:0000256" key="5">
    <source>
        <dbReference type="PIRNR" id="PIRNR001488"/>
    </source>
</evidence>
<evidence type="ECO:0000259" key="8">
    <source>
        <dbReference type="Pfam" id="PF01323"/>
    </source>
</evidence>
<dbReference type="RefSeq" id="WP_072083571.1">
    <property type="nucleotide sequence ID" value="NZ_CABMMJ010000005.1"/>
</dbReference>
<evidence type="ECO:0000313" key="10">
    <source>
        <dbReference type="Proteomes" id="UP000040841"/>
    </source>
</evidence>
<keyword evidence="2 7" id="KW-0732">Signal</keyword>
<keyword evidence="9" id="KW-0413">Isomerase</keyword>
<feature type="disulfide bond" description="Redox-active" evidence="6">
    <location>
        <begin position="68"/>
        <end position="71"/>
    </location>
</feature>
<feature type="signal peptide" evidence="7">
    <location>
        <begin position="1"/>
        <end position="25"/>
    </location>
</feature>
<dbReference type="AlphaFoldDB" id="A0AA36LS60"/>
<dbReference type="PANTHER" id="PTHR35891:SF2">
    <property type="entry name" value="THIOL:DISULFIDE INTERCHANGE PROTEIN DSBA"/>
    <property type="match status" value="1"/>
</dbReference>
<dbReference type="Gene3D" id="3.40.30.10">
    <property type="entry name" value="Glutaredoxin"/>
    <property type="match status" value="1"/>
</dbReference>
<dbReference type="InterPro" id="IPR023205">
    <property type="entry name" value="DsbA/DsbL"/>
</dbReference>
<comment type="caution">
    <text evidence="9">The sequence shown here is derived from an EMBL/GenBank/DDBJ whole genome shotgun (WGS) entry which is preliminary data.</text>
</comment>
<dbReference type="Pfam" id="PF01323">
    <property type="entry name" value="DSBA"/>
    <property type="match status" value="1"/>
</dbReference>
<dbReference type="InterPro" id="IPR001853">
    <property type="entry name" value="DSBA-like_thioredoxin_dom"/>
</dbReference>
<dbReference type="PIRSF" id="PIRSF001488">
    <property type="entry name" value="Tdi_protein"/>
    <property type="match status" value="1"/>
</dbReference>
<keyword evidence="4" id="KW-0676">Redox-active center</keyword>
<keyword evidence="3 5" id="KW-1015">Disulfide bond</keyword>
<evidence type="ECO:0000256" key="1">
    <source>
        <dbReference type="ARBA" id="ARBA00005791"/>
    </source>
</evidence>
<dbReference type="InterPro" id="IPR036249">
    <property type="entry name" value="Thioredoxin-like_sf"/>
</dbReference>
<keyword evidence="5" id="KW-0574">Periplasm</keyword>
<gene>
    <name evidence="9" type="primary">dsbA_2</name>
    <name evidence="9" type="ORF">ERS008502_02557</name>
</gene>
<dbReference type="GO" id="GO:0016853">
    <property type="term" value="F:isomerase activity"/>
    <property type="evidence" value="ECO:0007669"/>
    <property type="project" value="UniProtKB-KW"/>
</dbReference>
<evidence type="ECO:0000256" key="4">
    <source>
        <dbReference type="ARBA" id="ARBA00023284"/>
    </source>
</evidence>
<accession>A0AA36LS60</accession>
<organism evidence="9 10">
    <name type="scientific">Yersinia mollaretii</name>
    <dbReference type="NCBI Taxonomy" id="33060"/>
    <lineage>
        <taxon>Bacteria</taxon>
        <taxon>Pseudomonadati</taxon>
        <taxon>Pseudomonadota</taxon>
        <taxon>Gammaproteobacteria</taxon>
        <taxon>Enterobacterales</taxon>
        <taxon>Yersiniaceae</taxon>
        <taxon>Yersinia</taxon>
    </lineage>
</organism>
<dbReference type="GO" id="GO:0016491">
    <property type="term" value="F:oxidoreductase activity"/>
    <property type="evidence" value="ECO:0007669"/>
    <property type="project" value="InterPro"/>
</dbReference>
<evidence type="ECO:0000256" key="7">
    <source>
        <dbReference type="SAM" id="SignalP"/>
    </source>
</evidence>
<evidence type="ECO:0000313" key="9">
    <source>
        <dbReference type="EMBL" id="CNI19975.1"/>
    </source>
</evidence>
<feature type="domain" description="DSBA-like thioredoxin" evidence="8">
    <location>
        <begin position="60"/>
        <end position="198"/>
    </location>
</feature>
<reference evidence="9 10" key="1">
    <citation type="submission" date="2015-03" db="EMBL/GenBank/DDBJ databases">
        <authorList>
            <consortium name="Pathogen Informatics"/>
            <person name="Murphy D."/>
        </authorList>
    </citation>
    <scope>NUCLEOTIDE SEQUENCE [LARGE SCALE GENOMIC DNA]</scope>
    <source>
        <strain evidence="9 10">FE82747</strain>
    </source>
</reference>
<dbReference type="Proteomes" id="UP000040841">
    <property type="component" value="Unassembled WGS sequence"/>
</dbReference>
<evidence type="ECO:0000256" key="2">
    <source>
        <dbReference type="ARBA" id="ARBA00022729"/>
    </source>
</evidence>
<comment type="similarity">
    <text evidence="1">Belongs to the thioredoxin family. DsbA subfamily.</text>
</comment>
<dbReference type="GO" id="GO:0042597">
    <property type="term" value="C:periplasmic space"/>
    <property type="evidence" value="ECO:0007669"/>
    <property type="project" value="UniProtKB-SubCell"/>
</dbReference>
<proteinExistence type="inferred from homology"/>
<evidence type="ECO:0000256" key="3">
    <source>
        <dbReference type="ARBA" id="ARBA00023157"/>
    </source>
</evidence>
<dbReference type="EMBL" id="CQBM01000005">
    <property type="protein sequence ID" value="CNI19975.1"/>
    <property type="molecule type" value="Genomic_DNA"/>
</dbReference>
<dbReference type="PANTHER" id="PTHR35891">
    <property type="entry name" value="THIOL:DISULFIDE INTERCHANGE PROTEIN DSBA"/>
    <property type="match status" value="1"/>
</dbReference>
<name>A0AA36LS60_YERMO</name>
<dbReference type="InterPro" id="IPR050824">
    <property type="entry name" value="Thiol_disulfide_DsbA"/>
</dbReference>
<dbReference type="CDD" id="cd03019">
    <property type="entry name" value="DsbA_DsbA"/>
    <property type="match status" value="1"/>
</dbReference>